<evidence type="ECO:0000313" key="1">
    <source>
        <dbReference type="EMBL" id="QYW02223.1"/>
    </source>
</evidence>
<organism evidence="1 2">
    <name type="scientific">Stenotrophomonas phage Philippe</name>
    <dbReference type="NCBI Taxonomy" id="2859655"/>
    <lineage>
        <taxon>Viruses</taxon>
        <taxon>Duplodnaviria</taxon>
        <taxon>Heunggongvirae</taxon>
        <taxon>Uroviricota</taxon>
        <taxon>Caudoviricetes</taxon>
        <taxon>Schitoviridae</taxon>
        <taxon>Philippevirus</taxon>
        <taxon>Philippevirus philippe</taxon>
    </lineage>
</organism>
<protein>
    <submittedName>
        <fullName evidence="1">RNA polymerase, single-subunit</fullName>
    </submittedName>
</protein>
<keyword evidence="2" id="KW-1185">Reference proteome</keyword>
<evidence type="ECO:0000313" key="2">
    <source>
        <dbReference type="Proteomes" id="UP000827261"/>
    </source>
</evidence>
<accession>A0AAE7WMJ5</accession>
<name>A0AAE7WMJ5_9CAUD</name>
<gene>
    <name evidence="1" type="ORF">CPT_Philippe_024</name>
</gene>
<reference evidence="1" key="1">
    <citation type="submission" date="2021-06" db="EMBL/GenBank/DDBJ databases">
        <title>Complete genome sequence of Stenotrophomonas maltophilia phage Philippe.</title>
        <authorList>
            <person name="Vallavanatt I."/>
            <person name="Bartz M."/>
            <person name="Clark J."/>
            <person name="Burrowes B."/>
            <person name="Liu M."/>
            <person name="Gill J."/>
        </authorList>
    </citation>
    <scope>NUCLEOTIDE SEQUENCE</scope>
</reference>
<dbReference type="EMBL" id="MZ326861">
    <property type="protein sequence ID" value="QYW02223.1"/>
    <property type="molecule type" value="Genomic_DNA"/>
</dbReference>
<dbReference type="SUPFAM" id="SSF56672">
    <property type="entry name" value="DNA/RNA polymerases"/>
    <property type="match status" value="1"/>
</dbReference>
<dbReference type="InterPro" id="IPR043502">
    <property type="entry name" value="DNA/RNA_pol_sf"/>
</dbReference>
<sequence length="272" mass="31656">MSQDAQKLAHQLELEKLYSNHQLMPRLRAEFTEDPVFTDYLAERGINVDLGIDFLIQIALHKRCPLTTMVGLLWKHLKDSQATVDAIQQMLDMELAYLDPITKNVLIVRFEIGAALQADLDKFQYPLPMVVEPNEVMKNSQSGYLTSHGSILLRNNHHNDDVCLDHINRANRIPLKINHVASVMIKNSWKNLDKQQPDETPEDFKKRVRAFQKYDKHSKEVIDFLISEGNEFYLTHKYDKRGRTYSQGYFVNYQGNSWNKACVLFAEEEMIE</sequence>
<dbReference type="Proteomes" id="UP000827261">
    <property type="component" value="Segment"/>
</dbReference>
<proteinExistence type="predicted"/>